<accession>A0A5S3VCJ6</accession>
<dbReference type="GO" id="GO:0003677">
    <property type="term" value="F:DNA binding"/>
    <property type="evidence" value="ECO:0007669"/>
    <property type="project" value="UniProtKB-UniRule"/>
</dbReference>
<proteinExistence type="predicted"/>
<organism evidence="5 6">
    <name type="scientific">Pseudoalteromonas aurantia</name>
    <dbReference type="NCBI Taxonomy" id="43654"/>
    <lineage>
        <taxon>Bacteria</taxon>
        <taxon>Pseudomonadati</taxon>
        <taxon>Pseudomonadota</taxon>
        <taxon>Gammaproteobacteria</taxon>
        <taxon>Alteromonadales</taxon>
        <taxon>Pseudoalteromonadaceae</taxon>
        <taxon>Pseudoalteromonas</taxon>
    </lineage>
</organism>
<evidence type="ECO:0000313" key="5">
    <source>
        <dbReference type="EMBL" id="TMO69275.1"/>
    </source>
</evidence>
<sequence>MRHNINGLSVDLKTGVVLTSSERIVIRSKTLQVLVKLIDLRDRIVSKQELLDDIWHDVVVQEQVLAQSVKELRDIFGSDIIKTFPRNGYQWVAELTSYRDSTSRPVYKKPFFQIGIVAGIILVFAAVFTSMFTSPKLTIALLPVDNAMQDKEHNWVSVQGLEYLNQRLAQTSELDVIGSGHVLYALERLEIDKRHVFSGGNIYPLRAKLEADLLVKTRLTGFPLDYQLHYFIHTEHSVERGVINAETVNVAFDELIEIVAKRFGAYHPNNFQFHENVFSNEAFARGVELYLKNEFEQATPLFASALQGNHELLAARRYLAASYANTSRQDEAIALLKENIKLAGKQQNRELIRAYLMIGYLKINWPHADDRARELQQASEHIALAKQLAEQQQDKLFIAYSYEELGKIKRLQGQYVQAIRLLTLALSYHQEFNSTYGQTAALIELAKVAAEQLELDESTRYLNQALTIAERSNAQANLVWVYLAKADIARSQLNEDKAKQYALQAKKVAQHNDNQLLISRVEAWFNHTSVYSVN</sequence>
<feature type="DNA-binding region" description="OmpR/PhoB-type" evidence="2">
    <location>
        <begin position="1"/>
        <end position="93"/>
    </location>
</feature>
<keyword evidence="3" id="KW-1133">Transmembrane helix</keyword>
<dbReference type="GO" id="GO:0000160">
    <property type="term" value="P:phosphorelay signal transduction system"/>
    <property type="evidence" value="ECO:0007669"/>
    <property type="project" value="InterPro"/>
</dbReference>
<dbReference type="OrthoDB" id="5696122at2"/>
<dbReference type="InterPro" id="IPR016032">
    <property type="entry name" value="Sig_transdc_resp-reg_C-effctor"/>
</dbReference>
<dbReference type="InterPro" id="IPR019734">
    <property type="entry name" value="TPR_rpt"/>
</dbReference>
<dbReference type="SUPFAM" id="SSF46894">
    <property type="entry name" value="C-terminal effector domain of the bipartite response regulators"/>
    <property type="match status" value="1"/>
</dbReference>
<dbReference type="InterPro" id="IPR001867">
    <property type="entry name" value="OmpR/PhoB-type_DNA-bd"/>
</dbReference>
<keyword evidence="1 2" id="KW-0238">DNA-binding</keyword>
<dbReference type="Proteomes" id="UP000307217">
    <property type="component" value="Unassembled WGS sequence"/>
</dbReference>
<gene>
    <name evidence="5" type="ORF">CWC19_06030</name>
</gene>
<evidence type="ECO:0000313" key="6">
    <source>
        <dbReference type="Proteomes" id="UP000307217"/>
    </source>
</evidence>
<dbReference type="RefSeq" id="WP_138590916.1">
    <property type="nucleotide sequence ID" value="NZ_PNBX01000022.1"/>
</dbReference>
<evidence type="ECO:0000259" key="4">
    <source>
        <dbReference type="PROSITE" id="PS51755"/>
    </source>
</evidence>
<dbReference type="EMBL" id="PNBX01000022">
    <property type="protein sequence ID" value="TMO69275.1"/>
    <property type="molecule type" value="Genomic_DNA"/>
</dbReference>
<dbReference type="PANTHER" id="PTHR47691">
    <property type="entry name" value="REGULATOR-RELATED"/>
    <property type="match status" value="1"/>
</dbReference>
<name>A0A5S3VCJ6_9GAMM</name>
<dbReference type="SUPFAM" id="SSF48452">
    <property type="entry name" value="TPR-like"/>
    <property type="match status" value="2"/>
</dbReference>
<dbReference type="GO" id="GO:0006355">
    <property type="term" value="P:regulation of DNA-templated transcription"/>
    <property type="evidence" value="ECO:0007669"/>
    <property type="project" value="InterPro"/>
</dbReference>
<comment type="caution">
    <text evidence="5">The sequence shown here is derived from an EMBL/GenBank/DDBJ whole genome shotgun (WGS) entry which is preliminary data.</text>
</comment>
<dbReference type="InterPro" id="IPR011990">
    <property type="entry name" value="TPR-like_helical_dom_sf"/>
</dbReference>
<dbReference type="PROSITE" id="PS51755">
    <property type="entry name" value="OMPR_PHOB"/>
    <property type="match status" value="1"/>
</dbReference>
<dbReference type="Pfam" id="PF00486">
    <property type="entry name" value="Trans_reg_C"/>
    <property type="match status" value="1"/>
</dbReference>
<evidence type="ECO:0000256" key="2">
    <source>
        <dbReference type="PROSITE-ProRule" id="PRU01091"/>
    </source>
</evidence>
<reference evidence="6" key="2">
    <citation type="submission" date="2019-06" db="EMBL/GenBank/DDBJ databases">
        <title>Co-occurence of chitin degradation, pigmentation and bioactivity in marine Pseudoalteromonas.</title>
        <authorList>
            <person name="Sonnenschein E.C."/>
            <person name="Bech P.K."/>
        </authorList>
    </citation>
    <scope>NUCLEOTIDE SEQUENCE [LARGE SCALE GENOMIC DNA]</scope>
    <source>
        <strain evidence="6">S3790</strain>
    </source>
</reference>
<dbReference type="Gene3D" id="1.25.40.10">
    <property type="entry name" value="Tetratricopeptide repeat domain"/>
    <property type="match status" value="2"/>
</dbReference>
<keyword evidence="3" id="KW-0812">Transmembrane</keyword>
<dbReference type="PANTHER" id="PTHR47691:SF3">
    <property type="entry name" value="HTH-TYPE TRANSCRIPTIONAL REGULATOR RV0890C-RELATED"/>
    <property type="match status" value="1"/>
</dbReference>
<dbReference type="SMART" id="SM00862">
    <property type="entry name" value="Trans_reg_C"/>
    <property type="match status" value="1"/>
</dbReference>
<feature type="domain" description="OmpR/PhoB-type" evidence="4">
    <location>
        <begin position="1"/>
        <end position="93"/>
    </location>
</feature>
<protein>
    <submittedName>
        <fullName evidence="5">CadC family transcriptional regulator</fullName>
    </submittedName>
</protein>
<dbReference type="AlphaFoldDB" id="A0A5S3VCJ6"/>
<reference evidence="5 6" key="1">
    <citation type="submission" date="2018-01" db="EMBL/GenBank/DDBJ databases">
        <authorList>
            <person name="Paulsen S."/>
            <person name="Gram L.K."/>
        </authorList>
    </citation>
    <scope>NUCLEOTIDE SEQUENCE [LARGE SCALE GENOMIC DNA]</scope>
    <source>
        <strain evidence="5 6">S3790</strain>
    </source>
</reference>
<dbReference type="Gene3D" id="1.10.10.10">
    <property type="entry name" value="Winged helix-like DNA-binding domain superfamily/Winged helix DNA-binding domain"/>
    <property type="match status" value="1"/>
</dbReference>
<feature type="transmembrane region" description="Helical" evidence="3">
    <location>
        <begin position="111"/>
        <end position="132"/>
    </location>
</feature>
<dbReference type="SMART" id="SM00028">
    <property type="entry name" value="TPR"/>
    <property type="match status" value="4"/>
</dbReference>
<evidence type="ECO:0000256" key="1">
    <source>
        <dbReference type="ARBA" id="ARBA00023125"/>
    </source>
</evidence>
<evidence type="ECO:0000256" key="3">
    <source>
        <dbReference type="SAM" id="Phobius"/>
    </source>
</evidence>
<dbReference type="InterPro" id="IPR036388">
    <property type="entry name" value="WH-like_DNA-bd_sf"/>
</dbReference>
<keyword evidence="3" id="KW-0472">Membrane</keyword>